<sequence>MCRTSRGPLCISTLYVYQFSLLHRRGCRIMFLKPCSCRCSRIQGLCIPFSPLNISQPYIRLTLDCVILSLSSSSPGKRWICWMRELTMVTCY</sequence>
<reference evidence="2" key="1">
    <citation type="journal article" date="2018" name="Proc. Natl. Acad. Sci. U.S.A.">
        <title>Linking secondary metabolites to gene clusters through genome sequencing of six diverse Aspergillus species.</title>
        <authorList>
            <person name="Kaerboelling I."/>
            <person name="Vesth T.C."/>
            <person name="Frisvad J.C."/>
            <person name="Nybo J.L."/>
            <person name="Theobald S."/>
            <person name="Kuo A."/>
            <person name="Bowyer P."/>
            <person name="Matsuda Y."/>
            <person name="Mondo S."/>
            <person name="Lyhne E.K."/>
            <person name="Kogle M.E."/>
            <person name="Clum A."/>
            <person name="Lipzen A."/>
            <person name="Salamov A."/>
            <person name="Ngan C.Y."/>
            <person name="Daum C."/>
            <person name="Chiniquy J."/>
            <person name="Barry K."/>
            <person name="LaButti K."/>
            <person name="Haridas S."/>
            <person name="Simmons B.A."/>
            <person name="Magnuson J.K."/>
            <person name="Mortensen U.H."/>
            <person name="Larsen T.O."/>
            <person name="Grigoriev I.V."/>
            <person name="Baker S.E."/>
            <person name="Andersen M.R."/>
        </authorList>
    </citation>
    <scope>NUCLEOTIDE SEQUENCE [LARGE SCALE GENOMIC DNA]</scope>
    <source>
        <strain evidence="2">IBT 16806</strain>
    </source>
</reference>
<evidence type="ECO:0000313" key="1">
    <source>
        <dbReference type="EMBL" id="PKX91347.1"/>
    </source>
</evidence>
<dbReference type="Proteomes" id="UP000234474">
    <property type="component" value="Unassembled WGS sequence"/>
</dbReference>
<keyword evidence="2" id="KW-1185">Reference proteome</keyword>
<dbReference type="GeneID" id="36528747"/>
<dbReference type="EMBL" id="MSZS01000006">
    <property type="protein sequence ID" value="PKX91347.1"/>
    <property type="molecule type" value="Genomic_DNA"/>
</dbReference>
<gene>
    <name evidence="1" type="ORF">P174DRAFT_237554</name>
</gene>
<evidence type="ECO:0000313" key="2">
    <source>
        <dbReference type="Proteomes" id="UP000234474"/>
    </source>
</evidence>
<accession>A0A2I1C130</accession>
<dbReference type="AlphaFoldDB" id="A0A2I1C130"/>
<name>A0A2I1C130_ASPN1</name>
<protein>
    <submittedName>
        <fullName evidence="1">Uncharacterized protein</fullName>
    </submittedName>
</protein>
<organism evidence="1 2">
    <name type="scientific">Aspergillus novofumigatus (strain IBT 16806)</name>
    <dbReference type="NCBI Taxonomy" id="1392255"/>
    <lineage>
        <taxon>Eukaryota</taxon>
        <taxon>Fungi</taxon>
        <taxon>Dikarya</taxon>
        <taxon>Ascomycota</taxon>
        <taxon>Pezizomycotina</taxon>
        <taxon>Eurotiomycetes</taxon>
        <taxon>Eurotiomycetidae</taxon>
        <taxon>Eurotiales</taxon>
        <taxon>Aspergillaceae</taxon>
        <taxon>Aspergillus</taxon>
        <taxon>Aspergillus subgen. Fumigati</taxon>
    </lineage>
</organism>
<proteinExistence type="predicted"/>
<comment type="caution">
    <text evidence="1">The sequence shown here is derived from an EMBL/GenBank/DDBJ whole genome shotgun (WGS) entry which is preliminary data.</text>
</comment>
<dbReference type="VEuPathDB" id="FungiDB:P174DRAFT_237554"/>
<dbReference type="RefSeq" id="XP_024679942.1">
    <property type="nucleotide sequence ID" value="XM_024821421.1"/>
</dbReference>